<protein>
    <submittedName>
        <fullName evidence="3">Uncharacterized protein</fullName>
    </submittedName>
</protein>
<dbReference type="OrthoDB" id="5423884at2759"/>
<organism evidence="3 4">
    <name type="scientific">Colletotrichum orchidophilum</name>
    <dbReference type="NCBI Taxonomy" id="1209926"/>
    <lineage>
        <taxon>Eukaryota</taxon>
        <taxon>Fungi</taxon>
        <taxon>Dikarya</taxon>
        <taxon>Ascomycota</taxon>
        <taxon>Pezizomycotina</taxon>
        <taxon>Sordariomycetes</taxon>
        <taxon>Hypocreomycetidae</taxon>
        <taxon>Glomerellales</taxon>
        <taxon>Glomerellaceae</taxon>
        <taxon>Colletotrichum</taxon>
    </lineage>
</organism>
<reference evidence="3 4" key="1">
    <citation type="submission" date="2016-09" db="EMBL/GenBank/DDBJ databases">
        <authorList>
            <person name="Capua I."/>
            <person name="De Benedictis P."/>
            <person name="Joannis T."/>
            <person name="Lombin L.H."/>
            <person name="Cattoli G."/>
        </authorList>
    </citation>
    <scope>NUCLEOTIDE SEQUENCE [LARGE SCALE GENOMIC DNA]</scope>
    <source>
        <strain evidence="3 4">IMI 309357</strain>
    </source>
</reference>
<comment type="caution">
    <text evidence="3">The sequence shown here is derived from an EMBL/GenBank/DDBJ whole genome shotgun (WGS) entry which is preliminary data.</text>
</comment>
<sequence>MAPVAPISNTLSGLAAAAGLTPRHPSDLSPTRTLPSSIRGIFARQVVTTITSTPETTAESASESDLSGGAIAGIVIGSIAGFFLLLWIVKSCGMWSRPNDWSEKNEYDERSRRYRGRSPSSRYRRRTQHRYHQEISRSRHSHSRHPSYVVEEVRYSLPVVSDNKRRTSGSPLPPAKVYRSSRSKTRY</sequence>
<keyword evidence="2" id="KW-0812">Transmembrane</keyword>
<feature type="compositionally biased region" description="Basic residues" evidence="1">
    <location>
        <begin position="112"/>
        <end position="130"/>
    </location>
</feature>
<feature type="region of interest" description="Disordered" evidence="1">
    <location>
        <begin position="100"/>
        <end position="147"/>
    </location>
</feature>
<dbReference type="AlphaFoldDB" id="A0A1G4BSW2"/>
<feature type="compositionally biased region" description="Basic and acidic residues" evidence="1">
    <location>
        <begin position="100"/>
        <end position="111"/>
    </location>
</feature>
<evidence type="ECO:0000256" key="2">
    <source>
        <dbReference type="SAM" id="Phobius"/>
    </source>
</evidence>
<keyword evidence="2" id="KW-1133">Transmembrane helix</keyword>
<dbReference type="Proteomes" id="UP000176998">
    <property type="component" value="Unassembled WGS sequence"/>
</dbReference>
<feature type="region of interest" description="Disordered" evidence="1">
    <location>
        <begin position="160"/>
        <end position="187"/>
    </location>
</feature>
<evidence type="ECO:0000256" key="1">
    <source>
        <dbReference type="SAM" id="MobiDB-lite"/>
    </source>
</evidence>
<gene>
    <name evidence="3" type="ORF">CORC01_00323</name>
</gene>
<evidence type="ECO:0000313" key="3">
    <source>
        <dbReference type="EMBL" id="OHF04471.1"/>
    </source>
</evidence>
<proteinExistence type="predicted"/>
<accession>A0A1G4BSW2</accession>
<feature type="transmembrane region" description="Helical" evidence="2">
    <location>
        <begin position="70"/>
        <end position="89"/>
    </location>
</feature>
<keyword evidence="2" id="KW-0472">Membrane</keyword>
<dbReference type="RefSeq" id="XP_022481606.1">
    <property type="nucleotide sequence ID" value="XM_022611981.1"/>
</dbReference>
<name>A0A1G4BSW2_9PEZI</name>
<keyword evidence="4" id="KW-1185">Reference proteome</keyword>
<dbReference type="EMBL" id="MJBS01000002">
    <property type="protein sequence ID" value="OHF04471.1"/>
    <property type="molecule type" value="Genomic_DNA"/>
</dbReference>
<evidence type="ECO:0000313" key="4">
    <source>
        <dbReference type="Proteomes" id="UP000176998"/>
    </source>
</evidence>
<dbReference type="GeneID" id="34553491"/>